<reference evidence="1 2" key="1">
    <citation type="submission" date="2018-03" db="EMBL/GenBank/DDBJ databases">
        <title>Massilia armeniaca sp. nov., isolated from desert soil.</title>
        <authorList>
            <person name="Huang H."/>
            <person name="Ren M."/>
        </authorList>
    </citation>
    <scope>NUCLEOTIDE SEQUENCE [LARGE SCALE GENOMIC DNA]</scope>
    <source>
        <strain evidence="1 2">ZMN-3</strain>
    </source>
</reference>
<sequence>MRQVLAFWRDVEIFNIPDAPTVGQPGRSAPVDDAQLELEDLGVEDAGSSDSGPERIVQTFRPDEPRTLPWHEPRFRLSDQVDASAASDPKKLPDSYAHAIYLGVGPKHGFVQFILDAHGLRPTEDERYRPVRGVGWLAGFIVDEDGGPLENTYVAAAFAVGSELLRAGASLDGVAGTLQSRATQFDARVAERRQQHADNAPDEAPYRLTWEALVDEWGIALRHLAGDDAEASLAPAIHIETVRLYRSRKTGELNPRPEQAAAMFNSFFLEELALLQQQDPATFPAALAQYLGPDSPAAERTDLLAGDELARQVRPALMPAGRWPAAPHEPLVLAQQAAVGRIMATVGRADGAQSRGLVAVNGPPGTGKTTLLRDLVADAVVQRARRIAALEHPRELFSDRTAHADGSVKFYTEAPVLREDIVAGTEIVVTSSNNEAVQNISFELPFARDDKAFADAAYLPEAAAWLARKCRLRGRPWGWWPERSGRSSAARRWPMR</sequence>
<dbReference type="AlphaFoldDB" id="A0A2R4CFR0"/>
<dbReference type="SUPFAM" id="SSF52540">
    <property type="entry name" value="P-loop containing nucleoside triphosphate hydrolases"/>
    <property type="match status" value="1"/>
</dbReference>
<evidence type="ECO:0008006" key="3">
    <source>
        <dbReference type="Google" id="ProtNLM"/>
    </source>
</evidence>
<evidence type="ECO:0000313" key="1">
    <source>
        <dbReference type="EMBL" id="AVR98425.1"/>
    </source>
</evidence>
<dbReference type="EMBL" id="CP028324">
    <property type="protein sequence ID" value="AVR98425.1"/>
    <property type="molecule type" value="Genomic_DNA"/>
</dbReference>
<name>A0A2R4CFR0_9BURK</name>
<evidence type="ECO:0000313" key="2">
    <source>
        <dbReference type="Proteomes" id="UP000240505"/>
    </source>
</evidence>
<accession>A0A2R4CFR0</accession>
<keyword evidence="2" id="KW-1185">Reference proteome</keyword>
<dbReference type="Gene3D" id="3.40.50.300">
    <property type="entry name" value="P-loop containing nucleotide triphosphate hydrolases"/>
    <property type="match status" value="1"/>
</dbReference>
<dbReference type="Proteomes" id="UP000240505">
    <property type="component" value="Chromosome"/>
</dbReference>
<dbReference type="KEGG" id="masz:C9I28_24390"/>
<protein>
    <recommendedName>
        <fullName evidence="3">DNA2/NAM7 helicase helicase domain-containing protein</fullName>
    </recommendedName>
</protein>
<dbReference type="OrthoDB" id="9757917at2"/>
<dbReference type="RefSeq" id="WP_107143761.1">
    <property type="nucleotide sequence ID" value="NZ_CP028324.1"/>
</dbReference>
<gene>
    <name evidence="1" type="ORF">C9I28_24390</name>
</gene>
<organism evidence="1 2">
    <name type="scientific">Pseudoduganella armeniaca</name>
    <dbReference type="NCBI Taxonomy" id="2072590"/>
    <lineage>
        <taxon>Bacteria</taxon>
        <taxon>Pseudomonadati</taxon>
        <taxon>Pseudomonadota</taxon>
        <taxon>Betaproteobacteria</taxon>
        <taxon>Burkholderiales</taxon>
        <taxon>Oxalobacteraceae</taxon>
        <taxon>Telluria group</taxon>
        <taxon>Pseudoduganella</taxon>
    </lineage>
</organism>
<proteinExistence type="predicted"/>
<dbReference type="InterPro" id="IPR027417">
    <property type="entry name" value="P-loop_NTPase"/>
</dbReference>